<keyword evidence="7" id="KW-0677">Repeat</keyword>
<evidence type="ECO:0000256" key="5">
    <source>
        <dbReference type="ARBA" id="ARBA00022670"/>
    </source>
</evidence>
<dbReference type="AlphaFoldDB" id="A0A8C4QL00"/>
<accession>A0A8C4QL00</accession>
<evidence type="ECO:0000256" key="9">
    <source>
        <dbReference type="ARBA" id="ARBA00022807"/>
    </source>
</evidence>
<evidence type="ECO:0000256" key="2">
    <source>
        <dbReference type="ARBA" id="ARBA00004496"/>
    </source>
</evidence>
<dbReference type="InterPro" id="IPR011992">
    <property type="entry name" value="EF-hand-dom_pair"/>
</dbReference>
<sequence>MTMGFAKRMAMGVFDAVSQAGGQIAAQMLQPEAQQSYRRPISAEEDQNFRMIFQKLAGEDMEISAAELQTILNKVISNHEDLKTDGFSLESTRSMVALMDSDGTGKLGFDEFKILWNKIKEWQNVFKSHDADCTGTMSCEELSEAICSAGFQLNDPLYNAIALRYADESNSIDFDNFICCLVRLEAMFRAFKAYNRDGDDTISLNIMEWLELSMYA</sequence>
<keyword evidence="8" id="KW-0378">Hydrolase</keyword>
<dbReference type="PANTHER" id="PTHR46735:SF3">
    <property type="entry name" value="CALPAIN SMALL SUBUNIT 1-RELATED"/>
    <property type="match status" value="1"/>
</dbReference>
<dbReference type="PROSITE" id="PS50222">
    <property type="entry name" value="EF_HAND_2"/>
    <property type="match status" value="1"/>
</dbReference>
<evidence type="ECO:0000313" key="13">
    <source>
        <dbReference type="Ensembl" id="ENSEBUP00000016930.1"/>
    </source>
</evidence>
<dbReference type="SUPFAM" id="SSF47473">
    <property type="entry name" value="EF-hand"/>
    <property type="match status" value="1"/>
</dbReference>
<evidence type="ECO:0000256" key="8">
    <source>
        <dbReference type="ARBA" id="ARBA00022801"/>
    </source>
</evidence>
<dbReference type="Gene3D" id="1.10.238.10">
    <property type="entry name" value="EF-hand"/>
    <property type="match status" value="1"/>
</dbReference>
<evidence type="ECO:0000256" key="7">
    <source>
        <dbReference type="ARBA" id="ARBA00022737"/>
    </source>
</evidence>
<dbReference type="GO" id="GO:0008234">
    <property type="term" value="F:cysteine-type peptidase activity"/>
    <property type="evidence" value="ECO:0007669"/>
    <property type="project" value="UniProtKB-KW"/>
</dbReference>
<dbReference type="GO" id="GO:0005509">
    <property type="term" value="F:calcium ion binding"/>
    <property type="evidence" value="ECO:0007669"/>
    <property type="project" value="InterPro"/>
</dbReference>
<feature type="domain" description="EF-hand" evidence="12">
    <location>
        <begin position="117"/>
        <end position="152"/>
    </location>
</feature>
<dbReference type="GO" id="GO:0110158">
    <property type="term" value="C:calpain complex"/>
    <property type="evidence" value="ECO:0007669"/>
    <property type="project" value="TreeGrafter"/>
</dbReference>
<name>A0A8C4QL00_EPTBU</name>
<dbReference type="Proteomes" id="UP000694388">
    <property type="component" value="Unplaced"/>
</dbReference>
<evidence type="ECO:0000313" key="14">
    <source>
        <dbReference type="Proteomes" id="UP000694388"/>
    </source>
</evidence>
<proteinExistence type="inferred from homology"/>
<evidence type="ECO:0000256" key="1">
    <source>
        <dbReference type="ARBA" id="ARBA00004308"/>
    </source>
</evidence>
<evidence type="ECO:0000256" key="6">
    <source>
        <dbReference type="ARBA" id="ARBA00022723"/>
    </source>
</evidence>
<comment type="similarity">
    <text evidence="3">Belongs to the peptidase C2 family.</text>
</comment>
<keyword evidence="9" id="KW-0788">Thiol protease</keyword>
<dbReference type="PROSITE" id="PS00018">
    <property type="entry name" value="EF_HAND_1"/>
    <property type="match status" value="1"/>
</dbReference>
<protein>
    <submittedName>
        <fullName evidence="13">Calpain, small subunit 1 b</fullName>
    </submittedName>
</protein>
<reference evidence="13" key="1">
    <citation type="submission" date="2025-08" db="UniProtKB">
        <authorList>
            <consortium name="Ensembl"/>
        </authorList>
    </citation>
    <scope>IDENTIFICATION</scope>
</reference>
<dbReference type="FunFam" id="1.10.238.10:FF:000065">
    <property type="entry name" value="calpain-3 isoform X1"/>
    <property type="match status" value="1"/>
</dbReference>
<evidence type="ECO:0000256" key="4">
    <source>
        <dbReference type="ARBA" id="ARBA00022490"/>
    </source>
</evidence>
<dbReference type="GeneTree" id="ENSGT00940000155478"/>
<keyword evidence="11" id="KW-0472">Membrane</keyword>
<keyword evidence="10" id="KW-0106">Calcium</keyword>
<evidence type="ECO:0000256" key="10">
    <source>
        <dbReference type="ARBA" id="ARBA00022837"/>
    </source>
</evidence>
<dbReference type="GO" id="GO:0012505">
    <property type="term" value="C:endomembrane system"/>
    <property type="evidence" value="ECO:0007669"/>
    <property type="project" value="UniProtKB-SubCell"/>
</dbReference>
<dbReference type="Pfam" id="PF21875">
    <property type="entry name" value="CAPN13-like_C_EFh"/>
    <property type="match status" value="1"/>
</dbReference>
<comment type="subcellular location">
    <subcellularLocation>
        <location evidence="2">Cytoplasm</location>
    </subcellularLocation>
    <subcellularLocation>
        <location evidence="1">Endomembrane system</location>
    </subcellularLocation>
</comment>
<dbReference type="InterPro" id="IPR054069">
    <property type="entry name" value="CAPN3/13-like_C_EFh"/>
</dbReference>
<evidence type="ECO:0000259" key="12">
    <source>
        <dbReference type="PROSITE" id="PS50222"/>
    </source>
</evidence>
<keyword evidence="4" id="KW-0963">Cytoplasm</keyword>
<reference evidence="13" key="2">
    <citation type="submission" date="2025-09" db="UniProtKB">
        <authorList>
            <consortium name="Ensembl"/>
        </authorList>
    </citation>
    <scope>IDENTIFICATION</scope>
</reference>
<organism evidence="13 14">
    <name type="scientific">Eptatretus burgeri</name>
    <name type="common">Inshore hagfish</name>
    <dbReference type="NCBI Taxonomy" id="7764"/>
    <lineage>
        <taxon>Eukaryota</taxon>
        <taxon>Metazoa</taxon>
        <taxon>Chordata</taxon>
        <taxon>Craniata</taxon>
        <taxon>Vertebrata</taxon>
        <taxon>Cyclostomata</taxon>
        <taxon>Myxini</taxon>
        <taxon>Myxiniformes</taxon>
        <taxon>Myxinidae</taxon>
        <taxon>Eptatretinae</taxon>
        <taxon>Eptatretus</taxon>
    </lineage>
</organism>
<dbReference type="GO" id="GO:0006508">
    <property type="term" value="P:proteolysis"/>
    <property type="evidence" value="ECO:0007669"/>
    <property type="project" value="UniProtKB-KW"/>
</dbReference>
<keyword evidence="6" id="KW-0479">Metal-binding</keyword>
<keyword evidence="14" id="KW-1185">Reference proteome</keyword>
<evidence type="ECO:0000256" key="3">
    <source>
        <dbReference type="ARBA" id="ARBA00007623"/>
    </source>
</evidence>
<dbReference type="InterPro" id="IPR018247">
    <property type="entry name" value="EF_Hand_1_Ca_BS"/>
</dbReference>
<dbReference type="Ensembl" id="ENSEBUT00000017507.1">
    <property type="protein sequence ID" value="ENSEBUP00000016930.1"/>
    <property type="gene ID" value="ENSEBUG00000010611.1"/>
</dbReference>
<evidence type="ECO:0000256" key="11">
    <source>
        <dbReference type="ARBA" id="ARBA00023136"/>
    </source>
</evidence>
<dbReference type="PANTHER" id="PTHR46735">
    <property type="entry name" value="CALPAIN, SMALL SUBUNIT 1 A-RELATED"/>
    <property type="match status" value="1"/>
</dbReference>
<dbReference type="Pfam" id="PF13833">
    <property type="entry name" value="EF-hand_8"/>
    <property type="match status" value="1"/>
</dbReference>
<keyword evidence="5" id="KW-0645">Protease</keyword>
<dbReference type="OMA" id="NIMEWLE"/>
<dbReference type="InterPro" id="IPR002048">
    <property type="entry name" value="EF_hand_dom"/>
</dbReference>